<dbReference type="OMA" id="NWESIEF"/>
<feature type="coiled-coil region" evidence="1">
    <location>
        <begin position="122"/>
        <end position="279"/>
    </location>
</feature>
<dbReference type="InterPro" id="IPR022091">
    <property type="entry name" value="TMF_TATA-bd"/>
</dbReference>
<dbReference type="GeneID" id="34524753"/>
<dbReference type="eggNOG" id="KOG4673">
    <property type="taxonomic scope" value="Eukaryota"/>
</dbReference>
<gene>
    <name evidence="4" type="primary">KNAG0B06780</name>
    <name evidence="4" type="ordered locus">KNAG_0B06780</name>
</gene>
<dbReference type="PANTHER" id="PTHR46515">
    <property type="entry name" value="TATA ELEMENT MODULATORY FACTOR TMF1"/>
    <property type="match status" value="1"/>
</dbReference>
<reference evidence="5" key="2">
    <citation type="submission" date="2012-08" db="EMBL/GenBank/DDBJ databases">
        <title>Genome sequence of Kazachstania naganishii.</title>
        <authorList>
            <person name="Gordon J.L."/>
            <person name="Armisen D."/>
            <person name="Proux-Wera E."/>
            <person name="OhEigeartaigh S.S."/>
            <person name="Byrne K.P."/>
            <person name="Wolfe K.H."/>
        </authorList>
    </citation>
    <scope>NUCLEOTIDE SEQUENCE [LARGE SCALE GENOMIC DNA]</scope>
    <source>
        <strain evidence="5">ATCC MYA-139 / BCRC 22969 / CBS 8797 / CCRC 22969 / KCTC 17520 / NBRC 10181 / NCYC 3082</strain>
    </source>
</reference>
<sequence>MSVEKKLSLEQRLSLAARKGKKKSRVGRPGGSAVTPEPAVVSKDGVVQDPLEVNDDAAAAGIEGGFGAAGTAAYDTDLYSKWVPETVTEMDAVALLALLAPHIRYLQDKLSAKDDSSLMRLVKEKDATVEKLRADNEQSLQKLRDSSKTIDSLGSMLKRCRGELSETRRGTDALSQQNSQLQRKLDDSLDEIKQYSGQTELVQRLQLALSEKTDEADSVRNESSRLQNELSKLQETLETEKVKSTHELNLLKESSCEQINSLETKLEQLRIQLENVTLQGSAETDSKSNEDWSTQYAMLQEQFNSSKSNWNSIEFSLNSKLAKLKSEMESLQEENSKLSTQLKQTKESLRDVQVKLGDTESERVVAQSTITKLRENVNALNKNCDDLRDDYALLQKKYALQRSQLEGTILQPAAKTTTHSMPPFEEDQDLLKKLENEWASSVSQDVHESPINEELLMSTGTPDLSRVETQELFMNNGSSSMPTTPVLTDSRNNSFFNGLGDIPEEASALKSLNNKKSSASLLNLAASRRKSSLTQMVNNGPSENNTVINETNAVSNAASAQQINTQLVSRLGSEVRRLESELSSLQQAYETLQEEKDASNSEILKLMEENDETKKIKLKNEDLQRQVTTLQAQLETALQLLGEKTERVEELENDVEDLKEMMQQQVQQMIELQEKLR</sequence>
<dbReference type="EMBL" id="HE978315">
    <property type="protein sequence ID" value="CCK69103.1"/>
    <property type="molecule type" value="Genomic_DNA"/>
</dbReference>
<reference evidence="4 5" key="1">
    <citation type="journal article" date="2011" name="Proc. Natl. Acad. Sci. U.S.A.">
        <title>Evolutionary erosion of yeast sex chromosomes by mating-type switching accidents.</title>
        <authorList>
            <person name="Gordon J.L."/>
            <person name="Armisen D."/>
            <person name="Proux-Wera E."/>
            <person name="Oheigeartaigh S.S."/>
            <person name="Byrne K.P."/>
            <person name="Wolfe K.H."/>
        </authorList>
    </citation>
    <scope>NUCLEOTIDE SEQUENCE [LARGE SCALE GENOMIC DNA]</scope>
    <source>
        <strain evidence="5">ATCC MYA-139 / BCRC 22969 / CBS 8797 / CCRC 22969 / KCTC 17520 / NBRC 10181 / NCYC 3082</strain>
    </source>
</reference>
<proteinExistence type="predicted"/>
<accession>J7RHT3</accession>
<dbReference type="OrthoDB" id="74178at2759"/>
<dbReference type="PANTHER" id="PTHR46515:SF1">
    <property type="entry name" value="TATA ELEMENT MODULATORY FACTOR"/>
    <property type="match status" value="1"/>
</dbReference>
<evidence type="ECO:0000313" key="4">
    <source>
        <dbReference type="EMBL" id="CCK69103.1"/>
    </source>
</evidence>
<evidence type="ECO:0000256" key="1">
    <source>
        <dbReference type="SAM" id="Coils"/>
    </source>
</evidence>
<feature type="domain" description="TATA element modulatory factor 1 TATA binding" evidence="3">
    <location>
        <begin position="557"/>
        <end position="669"/>
    </location>
</feature>
<dbReference type="InterPro" id="IPR052602">
    <property type="entry name" value="Growth_transcription_reg"/>
</dbReference>
<dbReference type="GO" id="GO:0005783">
    <property type="term" value="C:endoplasmic reticulum"/>
    <property type="evidence" value="ECO:0007669"/>
    <property type="project" value="TreeGrafter"/>
</dbReference>
<dbReference type="GO" id="GO:0005794">
    <property type="term" value="C:Golgi apparatus"/>
    <property type="evidence" value="ECO:0007669"/>
    <property type="project" value="TreeGrafter"/>
</dbReference>
<dbReference type="Proteomes" id="UP000006310">
    <property type="component" value="Chromosome 2"/>
</dbReference>
<dbReference type="HOGENOM" id="CLU_018551_0_0_1"/>
<dbReference type="RefSeq" id="XP_022463349.1">
    <property type="nucleotide sequence ID" value="XM_022606678.1"/>
</dbReference>
<protein>
    <recommendedName>
        <fullName evidence="3">TATA element modulatory factor 1 TATA binding domain-containing protein</fullName>
    </recommendedName>
</protein>
<organism evidence="4 5">
    <name type="scientific">Huiozyma naganishii (strain ATCC MYA-139 / BCRC 22969 / CBS 8797 / KCTC 17520 / NBRC 10181 / NCYC 3082 / Yp74L-3)</name>
    <name type="common">Yeast</name>
    <name type="synonym">Kazachstania naganishii</name>
    <dbReference type="NCBI Taxonomy" id="1071383"/>
    <lineage>
        <taxon>Eukaryota</taxon>
        <taxon>Fungi</taxon>
        <taxon>Dikarya</taxon>
        <taxon>Ascomycota</taxon>
        <taxon>Saccharomycotina</taxon>
        <taxon>Saccharomycetes</taxon>
        <taxon>Saccharomycetales</taxon>
        <taxon>Saccharomycetaceae</taxon>
        <taxon>Huiozyma</taxon>
    </lineage>
</organism>
<evidence type="ECO:0000313" key="5">
    <source>
        <dbReference type="Proteomes" id="UP000006310"/>
    </source>
</evidence>
<feature type="coiled-coil region" evidence="1">
    <location>
        <begin position="568"/>
        <end position="675"/>
    </location>
</feature>
<feature type="coiled-coil region" evidence="1">
    <location>
        <begin position="314"/>
        <end position="397"/>
    </location>
</feature>
<evidence type="ECO:0000256" key="2">
    <source>
        <dbReference type="SAM" id="MobiDB-lite"/>
    </source>
</evidence>
<feature type="region of interest" description="Disordered" evidence="2">
    <location>
        <begin position="16"/>
        <end position="47"/>
    </location>
</feature>
<evidence type="ECO:0000259" key="3">
    <source>
        <dbReference type="Pfam" id="PF12325"/>
    </source>
</evidence>
<dbReference type="Pfam" id="PF12325">
    <property type="entry name" value="TMF_TATA_bd"/>
    <property type="match status" value="1"/>
</dbReference>
<dbReference type="AlphaFoldDB" id="J7RHT3"/>
<dbReference type="STRING" id="1071383.J7RHT3"/>
<keyword evidence="5" id="KW-1185">Reference proteome</keyword>
<dbReference type="KEGG" id="kng:KNAG_0B06780"/>
<name>J7RHT3_HUIN7</name>
<keyword evidence="1" id="KW-0175">Coiled coil</keyword>